<dbReference type="GO" id="GO:0030313">
    <property type="term" value="C:cell envelope"/>
    <property type="evidence" value="ECO:0007669"/>
    <property type="project" value="UniProtKB-SubCell"/>
</dbReference>
<dbReference type="PANTHER" id="PTHR42852">
    <property type="entry name" value="THIOL:DISULFIDE INTERCHANGE PROTEIN DSBE"/>
    <property type="match status" value="1"/>
</dbReference>
<evidence type="ECO:0000256" key="7">
    <source>
        <dbReference type="SAM" id="SignalP"/>
    </source>
</evidence>
<comment type="subcellular location">
    <subcellularLocation>
        <location evidence="1">Cell envelope</location>
    </subcellularLocation>
</comment>
<evidence type="ECO:0000256" key="6">
    <source>
        <dbReference type="SAM" id="MobiDB-lite"/>
    </source>
</evidence>
<evidence type="ECO:0000313" key="9">
    <source>
        <dbReference type="EMBL" id="GID13616.1"/>
    </source>
</evidence>
<name>A0A8J3J0M6_9ACTN</name>
<dbReference type="Gene3D" id="3.40.30.10">
    <property type="entry name" value="Glutaredoxin"/>
    <property type="match status" value="1"/>
</dbReference>
<evidence type="ECO:0000256" key="2">
    <source>
        <dbReference type="ARBA" id="ARBA00022748"/>
    </source>
</evidence>
<feature type="domain" description="Thioredoxin" evidence="8">
    <location>
        <begin position="47"/>
        <end position="188"/>
    </location>
</feature>
<dbReference type="AlphaFoldDB" id="A0A8J3J0M6"/>
<dbReference type="InterPro" id="IPR036249">
    <property type="entry name" value="Thioredoxin-like_sf"/>
</dbReference>
<feature type="signal peptide" evidence="7">
    <location>
        <begin position="1"/>
        <end position="24"/>
    </location>
</feature>
<proteinExistence type="predicted"/>
<keyword evidence="7" id="KW-0732">Signal</keyword>
<keyword evidence="3" id="KW-0812">Transmembrane</keyword>
<gene>
    <name evidence="9" type="ORF">Aru02nite_45050</name>
</gene>
<dbReference type="Pfam" id="PF00578">
    <property type="entry name" value="AhpC-TSA"/>
    <property type="match status" value="1"/>
</dbReference>
<reference evidence="9" key="1">
    <citation type="submission" date="2021-01" db="EMBL/GenBank/DDBJ databases">
        <title>Whole genome shotgun sequence of Actinocatenispora rupis NBRC 107355.</title>
        <authorList>
            <person name="Komaki H."/>
            <person name="Tamura T."/>
        </authorList>
    </citation>
    <scope>NUCLEOTIDE SEQUENCE</scope>
    <source>
        <strain evidence="9">NBRC 107355</strain>
    </source>
</reference>
<organism evidence="9 10">
    <name type="scientific">Actinocatenispora rupis</name>
    <dbReference type="NCBI Taxonomy" id="519421"/>
    <lineage>
        <taxon>Bacteria</taxon>
        <taxon>Bacillati</taxon>
        <taxon>Actinomycetota</taxon>
        <taxon>Actinomycetes</taxon>
        <taxon>Micromonosporales</taxon>
        <taxon>Micromonosporaceae</taxon>
        <taxon>Actinocatenispora</taxon>
    </lineage>
</organism>
<accession>A0A8J3J0M6</accession>
<dbReference type="PROSITE" id="PS51257">
    <property type="entry name" value="PROKAR_LIPOPROTEIN"/>
    <property type="match status" value="1"/>
</dbReference>
<dbReference type="RefSeq" id="WP_203660818.1">
    <property type="nucleotide sequence ID" value="NZ_BAAAZM010000015.1"/>
</dbReference>
<dbReference type="InterPro" id="IPR050553">
    <property type="entry name" value="Thioredoxin_ResA/DsbE_sf"/>
</dbReference>
<dbReference type="PANTHER" id="PTHR42852:SF6">
    <property type="entry name" value="THIOL:DISULFIDE INTERCHANGE PROTEIN DSBE"/>
    <property type="match status" value="1"/>
</dbReference>
<comment type="caution">
    <text evidence="9">The sequence shown here is derived from an EMBL/GenBank/DDBJ whole genome shotgun (WGS) entry which is preliminary data.</text>
</comment>
<keyword evidence="3" id="KW-0735">Signal-anchor</keyword>
<sequence>MRRFLVLLAVAGIALAGCSTGNDAVDQNSGGQNRYVAGNGESQTFAPKDRTPGPTVTGDLLDGGRFDLRSLRGHVVVVNYWASWCNPCAAEAPDLEKVYRQTEGDGVRFVGVNIRDQKDQARAFVKGRGMTYPSLFDPPGRVALSFRQVPPNTIPATIILDKQGRVAVVLRRAVLATELAPMVDKVVRGQ</sequence>
<feature type="region of interest" description="Disordered" evidence="6">
    <location>
        <begin position="37"/>
        <end position="57"/>
    </location>
</feature>
<feature type="chain" id="PRO_5038635291" description="Thioredoxin domain-containing protein" evidence="7">
    <location>
        <begin position="25"/>
        <end position="190"/>
    </location>
</feature>
<dbReference type="PROSITE" id="PS51352">
    <property type="entry name" value="THIOREDOXIN_2"/>
    <property type="match status" value="1"/>
</dbReference>
<dbReference type="InterPro" id="IPR013766">
    <property type="entry name" value="Thioredoxin_domain"/>
</dbReference>
<dbReference type="CDD" id="cd02966">
    <property type="entry name" value="TlpA_like_family"/>
    <property type="match status" value="1"/>
</dbReference>
<keyword evidence="5" id="KW-0676">Redox-active center</keyword>
<evidence type="ECO:0000256" key="1">
    <source>
        <dbReference type="ARBA" id="ARBA00004196"/>
    </source>
</evidence>
<dbReference type="InterPro" id="IPR000866">
    <property type="entry name" value="AhpC/TSA"/>
</dbReference>
<evidence type="ECO:0000256" key="5">
    <source>
        <dbReference type="ARBA" id="ARBA00023284"/>
    </source>
</evidence>
<dbReference type="GO" id="GO:0016209">
    <property type="term" value="F:antioxidant activity"/>
    <property type="evidence" value="ECO:0007669"/>
    <property type="project" value="InterPro"/>
</dbReference>
<dbReference type="SUPFAM" id="SSF52833">
    <property type="entry name" value="Thioredoxin-like"/>
    <property type="match status" value="1"/>
</dbReference>
<evidence type="ECO:0000256" key="3">
    <source>
        <dbReference type="ARBA" id="ARBA00022968"/>
    </source>
</evidence>
<evidence type="ECO:0000259" key="8">
    <source>
        <dbReference type="PROSITE" id="PS51352"/>
    </source>
</evidence>
<keyword evidence="2" id="KW-0201">Cytochrome c-type biogenesis</keyword>
<dbReference type="Proteomes" id="UP000612808">
    <property type="component" value="Unassembled WGS sequence"/>
</dbReference>
<protein>
    <recommendedName>
        <fullName evidence="8">Thioredoxin domain-containing protein</fullName>
    </recommendedName>
</protein>
<keyword evidence="10" id="KW-1185">Reference proteome</keyword>
<dbReference type="GO" id="GO:0016491">
    <property type="term" value="F:oxidoreductase activity"/>
    <property type="evidence" value="ECO:0007669"/>
    <property type="project" value="InterPro"/>
</dbReference>
<dbReference type="GO" id="GO:0017004">
    <property type="term" value="P:cytochrome complex assembly"/>
    <property type="evidence" value="ECO:0007669"/>
    <property type="project" value="UniProtKB-KW"/>
</dbReference>
<dbReference type="EMBL" id="BOMB01000025">
    <property type="protein sequence ID" value="GID13616.1"/>
    <property type="molecule type" value="Genomic_DNA"/>
</dbReference>
<keyword evidence="4" id="KW-1015">Disulfide bond</keyword>
<evidence type="ECO:0000256" key="4">
    <source>
        <dbReference type="ARBA" id="ARBA00023157"/>
    </source>
</evidence>
<evidence type="ECO:0000313" key="10">
    <source>
        <dbReference type="Proteomes" id="UP000612808"/>
    </source>
</evidence>